<feature type="transmembrane region" description="Helical" evidence="1">
    <location>
        <begin position="166"/>
        <end position="181"/>
    </location>
</feature>
<comment type="caution">
    <text evidence="2">The sequence shown here is derived from an EMBL/GenBank/DDBJ whole genome shotgun (WGS) entry which is preliminary data.</text>
</comment>
<name>A0A918VFY0_9FLAO</name>
<feature type="transmembrane region" description="Helical" evidence="1">
    <location>
        <begin position="27"/>
        <end position="45"/>
    </location>
</feature>
<feature type="transmembrane region" description="Helical" evidence="1">
    <location>
        <begin position="357"/>
        <end position="374"/>
    </location>
</feature>
<evidence type="ECO:0000313" key="2">
    <source>
        <dbReference type="EMBL" id="GGZ93604.1"/>
    </source>
</evidence>
<dbReference type="EMBL" id="BMWZ01000012">
    <property type="protein sequence ID" value="GGZ93604.1"/>
    <property type="molecule type" value="Genomic_DNA"/>
</dbReference>
<evidence type="ECO:0000313" key="3">
    <source>
        <dbReference type="Proteomes" id="UP000636004"/>
    </source>
</evidence>
<organism evidence="2 3">
    <name type="scientific">Algibacter mikhailovii</name>
    <dbReference type="NCBI Taxonomy" id="425498"/>
    <lineage>
        <taxon>Bacteria</taxon>
        <taxon>Pseudomonadati</taxon>
        <taxon>Bacteroidota</taxon>
        <taxon>Flavobacteriia</taxon>
        <taxon>Flavobacteriales</taxon>
        <taxon>Flavobacteriaceae</taxon>
        <taxon>Algibacter</taxon>
    </lineage>
</organism>
<evidence type="ECO:0000256" key="1">
    <source>
        <dbReference type="SAM" id="Phobius"/>
    </source>
</evidence>
<reference evidence="2" key="2">
    <citation type="submission" date="2020-09" db="EMBL/GenBank/DDBJ databases">
        <authorList>
            <person name="Sun Q."/>
            <person name="Kim S."/>
        </authorList>
    </citation>
    <scope>NUCLEOTIDE SEQUENCE</scope>
    <source>
        <strain evidence="2">KCTC 12710</strain>
    </source>
</reference>
<keyword evidence="1" id="KW-1133">Transmembrane helix</keyword>
<dbReference type="AlphaFoldDB" id="A0A918VFY0"/>
<dbReference type="Proteomes" id="UP000636004">
    <property type="component" value="Unassembled WGS sequence"/>
</dbReference>
<feature type="transmembrane region" description="Helical" evidence="1">
    <location>
        <begin position="411"/>
        <end position="429"/>
    </location>
</feature>
<accession>A0A918VFY0</accession>
<keyword evidence="3" id="KW-1185">Reference proteome</keyword>
<feature type="transmembrane region" description="Helical" evidence="1">
    <location>
        <begin position="381"/>
        <end position="399"/>
    </location>
</feature>
<gene>
    <name evidence="2" type="ORF">GCM10007028_35020</name>
</gene>
<reference evidence="2" key="1">
    <citation type="journal article" date="2014" name="Int. J. Syst. Evol. Microbiol.">
        <title>Complete genome sequence of Corynebacterium casei LMG S-19264T (=DSM 44701T), isolated from a smear-ripened cheese.</title>
        <authorList>
            <consortium name="US DOE Joint Genome Institute (JGI-PGF)"/>
            <person name="Walter F."/>
            <person name="Albersmeier A."/>
            <person name="Kalinowski J."/>
            <person name="Ruckert C."/>
        </authorList>
    </citation>
    <scope>NUCLEOTIDE SEQUENCE</scope>
    <source>
        <strain evidence="2">KCTC 12710</strain>
    </source>
</reference>
<protein>
    <submittedName>
        <fullName evidence="2">Uncharacterized protein</fullName>
    </submittedName>
</protein>
<feature type="transmembrane region" description="Helical" evidence="1">
    <location>
        <begin position="122"/>
        <end position="146"/>
    </location>
</feature>
<feature type="transmembrane region" description="Helical" evidence="1">
    <location>
        <begin position="57"/>
        <end position="76"/>
    </location>
</feature>
<dbReference type="RefSeq" id="WP_189362742.1">
    <property type="nucleotide sequence ID" value="NZ_BMWZ01000012.1"/>
</dbReference>
<feature type="transmembrane region" description="Helical" evidence="1">
    <location>
        <begin position="217"/>
        <end position="248"/>
    </location>
</feature>
<sequence length="455" mass="52250">MNQGLVSIYILCLTLYFLIVVQDFDTAIIFGVGCFFIFISGILTLRKTDGKRKSVEIYTAGFILSSFFIFLNYLHFYDFSTSNLSLGKDALLYHELASEISNTQSLENISINFIGYPLLLAILYFLFGENFILGLLLNLWMFSLSLIYIRKLAILVFYRNYKKEKLANYAMLLFLLVPYIVRNSTLLIKDSLIVFSFLLIFVKIIQFKYFDFNKYDFLKIIIGFLLIGFLRAPYLFLIPIIFLTIVGVSNFKNIILISISLVITGAILIISFQYSTHELNTETLTENYVLRDGNAKNEGSSTVYSLIGGDYKNKGITEKLKLLPITTAMQVLLPFPFTASSETETPPIYIYSVKMNFIWYFVFILIVFYFVFLRKKHKNKLLNKTMVLGAIFYLIPAFTEGGITPRYATPFIPIMLVGASYSLFMIRSFSLYSKKLSFLIIPPVLTILLFLLLKG</sequence>
<proteinExistence type="predicted"/>
<feature type="transmembrane region" description="Helical" evidence="1">
    <location>
        <begin position="436"/>
        <end position="453"/>
    </location>
</feature>
<feature type="transmembrane region" description="Helical" evidence="1">
    <location>
        <begin position="187"/>
        <end position="205"/>
    </location>
</feature>
<keyword evidence="1" id="KW-0472">Membrane</keyword>
<feature type="transmembrane region" description="Helical" evidence="1">
    <location>
        <begin position="254"/>
        <end position="272"/>
    </location>
</feature>
<feature type="transmembrane region" description="Helical" evidence="1">
    <location>
        <begin position="5"/>
        <end position="21"/>
    </location>
</feature>
<keyword evidence="1" id="KW-0812">Transmembrane</keyword>